<name>A0A915YLJ4_9BACT</name>
<keyword evidence="1" id="KW-0812">Transmembrane</keyword>
<proteinExistence type="predicted"/>
<dbReference type="RefSeq" id="WP_264790323.1">
    <property type="nucleotide sequence ID" value="NZ_AP026867.1"/>
</dbReference>
<keyword evidence="1" id="KW-1133">Transmembrane helix</keyword>
<evidence type="ECO:0008006" key="4">
    <source>
        <dbReference type="Google" id="ProtNLM"/>
    </source>
</evidence>
<gene>
    <name evidence="2" type="ORF">AsAng_0059260</name>
</gene>
<organism evidence="2 3">
    <name type="scientific">Aureispira anguillae</name>
    <dbReference type="NCBI Taxonomy" id="2864201"/>
    <lineage>
        <taxon>Bacteria</taxon>
        <taxon>Pseudomonadati</taxon>
        <taxon>Bacteroidota</taxon>
        <taxon>Saprospiria</taxon>
        <taxon>Saprospirales</taxon>
        <taxon>Saprospiraceae</taxon>
        <taxon>Aureispira</taxon>
    </lineage>
</organism>
<dbReference type="Proteomes" id="UP001060919">
    <property type="component" value="Chromosome"/>
</dbReference>
<protein>
    <recommendedName>
        <fullName evidence="4">Thioredoxin domain-containing protein</fullName>
    </recommendedName>
</protein>
<keyword evidence="1" id="KW-0472">Membrane</keyword>
<keyword evidence="3" id="KW-1185">Reference proteome</keyword>
<accession>A0A915YLJ4</accession>
<dbReference type="EMBL" id="AP026867">
    <property type="protein sequence ID" value="BDS15142.1"/>
    <property type="molecule type" value="Genomic_DNA"/>
</dbReference>
<dbReference type="KEGG" id="aup:AsAng_0059260"/>
<feature type="transmembrane region" description="Helical" evidence="1">
    <location>
        <begin position="12"/>
        <end position="29"/>
    </location>
</feature>
<reference evidence="2" key="1">
    <citation type="submission" date="2022-09" db="EMBL/GenBank/DDBJ databases">
        <title>Aureispira anguillicida sp. nov., isolated from Leptocephalus of Japanese eel Anguilla japonica.</title>
        <authorList>
            <person name="Yuasa K."/>
            <person name="Mekata T."/>
            <person name="Ikunari K."/>
        </authorList>
    </citation>
    <scope>NUCLEOTIDE SEQUENCE</scope>
    <source>
        <strain evidence="2">EL160426</strain>
    </source>
</reference>
<evidence type="ECO:0000313" key="2">
    <source>
        <dbReference type="EMBL" id="BDS15142.1"/>
    </source>
</evidence>
<dbReference type="AlphaFoldDB" id="A0A915YLJ4"/>
<evidence type="ECO:0000313" key="3">
    <source>
        <dbReference type="Proteomes" id="UP001060919"/>
    </source>
</evidence>
<evidence type="ECO:0000256" key="1">
    <source>
        <dbReference type="SAM" id="Phobius"/>
    </source>
</evidence>
<sequence length="225" mass="26217">MSENKKNPVAAIVFVMFVIVFPIVTVFFSKKGLDKYKGIRSEMQFLKDSIRVDFDHLSTYYNSNLSNELVRGKLVVTGFWSAHCQEEITEFIDSLKAFRNNFRREDQGKLLFVIHTDDFSQDSTWSLDPYLDEWKVDTNKWKFAKGISKERYRITNGNSCSTITVLDGRVSKKDDSGDYKNGPLLCDHYDLKDKEAVEQLLRHIALIMPVKARKKIEYKADEKLY</sequence>
<dbReference type="Gene3D" id="3.40.30.10">
    <property type="entry name" value="Glutaredoxin"/>
    <property type="match status" value="1"/>
</dbReference>